<protein>
    <recommendedName>
        <fullName evidence="2 6">Imidazoleglycerol-phosphate dehydratase</fullName>
        <shortName evidence="6">IGPD</shortName>
        <ecNumber evidence="6 7">4.2.1.19</ecNumber>
    </recommendedName>
</protein>
<dbReference type="RefSeq" id="WP_222423966.1">
    <property type="nucleotide sequence ID" value="NZ_LT828540.1"/>
</dbReference>
<comment type="pathway">
    <text evidence="1 6 7">Amino-acid biosynthesis; L-histidine biosynthesis; L-histidine from 5-phospho-alpha-D-ribose 1-diphosphate: step 6/9.</text>
</comment>
<comment type="subcellular location">
    <subcellularLocation>
        <location evidence="6 7">Cytoplasm</location>
    </subcellularLocation>
</comment>
<keyword evidence="4 6" id="KW-0368">Histidine biosynthesis</keyword>
<reference evidence="9 10" key="3">
    <citation type="submission" date="2017-03" db="EMBL/GenBank/DDBJ databases">
        <authorList>
            <person name="Afonso C.L."/>
            <person name="Miller P.J."/>
            <person name="Scott M.A."/>
            <person name="Spackman E."/>
            <person name="Goraichik I."/>
            <person name="Dimitrov K.M."/>
            <person name="Suarez D.L."/>
            <person name="Swayne D.E."/>
        </authorList>
    </citation>
    <scope>NUCLEOTIDE SEQUENCE [LARGE SCALE GENOMIC DNA]</scope>
    <source>
        <strain evidence="9">PRJEB14757</strain>
    </source>
</reference>
<gene>
    <name evidence="6 8" type="primary">hisB</name>
    <name evidence="8" type="ORF">DEMABW1_80191</name>
    <name evidence="9" type="ORF">MTBBW1_80191</name>
</gene>
<dbReference type="PANTHER" id="PTHR23133:SF2">
    <property type="entry name" value="IMIDAZOLEGLYCEROL-PHOSPHATE DEHYDRATASE"/>
    <property type="match status" value="1"/>
</dbReference>
<dbReference type="PROSITE" id="PS00954">
    <property type="entry name" value="IGP_DEHYDRATASE_1"/>
    <property type="match status" value="1"/>
</dbReference>
<sequence>MSGLIRTATVTRKTKETEIDATLTIEGKGTPEINTGIAFFDHMLTLFTVHGFFDLHLVAKGDLDVDYHHTVEDVGLVMGQLFSKALSDRKGICRYGEGAVPMDEAFSRVNVDLSNRPFLVYHLPENIRSSGTFDAWLAEEFFRAFSVQAGMNLHINVAYGQNEHHILESVFKALGRALREACRIDSQISGTLSSKGIL</sequence>
<keyword evidence="6" id="KW-0963">Cytoplasm</keyword>
<evidence type="ECO:0000256" key="7">
    <source>
        <dbReference type="RuleBase" id="RU000599"/>
    </source>
</evidence>
<dbReference type="FunFam" id="3.30.230.40:FF:000003">
    <property type="entry name" value="Imidazoleglycerol-phosphate dehydratase HisB"/>
    <property type="match status" value="1"/>
</dbReference>
<dbReference type="InterPro" id="IPR020568">
    <property type="entry name" value="Ribosomal_Su5_D2-typ_SF"/>
</dbReference>
<reference evidence="8" key="1">
    <citation type="submission" date="2012-10" db="EMBL/GenBank/DDBJ databases">
        <authorList>
            <person name="Lefevre C."/>
        </authorList>
    </citation>
    <scope>NUCLEOTIDE SEQUENCE</scope>
    <source>
        <strain evidence="8">BW-1</strain>
    </source>
</reference>
<evidence type="ECO:0000313" key="10">
    <source>
        <dbReference type="Proteomes" id="UP000191931"/>
    </source>
</evidence>
<dbReference type="NCBIfam" id="NF002114">
    <property type="entry name" value="PRK00951.2-4"/>
    <property type="match status" value="1"/>
</dbReference>
<dbReference type="SUPFAM" id="SSF54211">
    <property type="entry name" value="Ribosomal protein S5 domain 2-like"/>
    <property type="match status" value="2"/>
</dbReference>
<keyword evidence="3 6" id="KW-0028">Amino-acid biosynthesis</keyword>
<dbReference type="AlphaFoldDB" id="L0R5J9"/>
<comment type="similarity">
    <text evidence="6 7">Belongs to the imidazoleglycerol-phosphate dehydratase family.</text>
</comment>
<dbReference type="NCBIfam" id="NF002111">
    <property type="entry name" value="PRK00951.2-1"/>
    <property type="match status" value="1"/>
</dbReference>
<keyword evidence="10" id="KW-1185">Reference proteome</keyword>
<comment type="catalytic activity">
    <reaction evidence="6 7">
        <text>D-erythro-1-(imidazol-4-yl)glycerol 3-phosphate = 3-(imidazol-4-yl)-2-oxopropyl phosphate + H2O</text>
        <dbReference type="Rhea" id="RHEA:11040"/>
        <dbReference type="ChEBI" id="CHEBI:15377"/>
        <dbReference type="ChEBI" id="CHEBI:57766"/>
        <dbReference type="ChEBI" id="CHEBI:58278"/>
        <dbReference type="EC" id="4.2.1.19"/>
    </reaction>
</comment>
<dbReference type="Proteomes" id="UP000191931">
    <property type="component" value="Unassembled WGS sequence"/>
</dbReference>
<dbReference type="HAMAP" id="MF_00076">
    <property type="entry name" value="HisB"/>
    <property type="match status" value="1"/>
</dbReference>
<dbReference type="Gene3D" id="3.30.230.40">
    <property type="entry name" value="Imidazole glycerol phosphate dehydratase, domain 1"/>
    <property type="match status" value="2"/>
</dbReference>
<name>L0R5J9_9BACT</name>
<dbReference type="CDD" id="cd07914">
    <property type="entry name" value="IGPD"/>
    <property type="match status" value="1"/>
</dbReference>
<dbReference type="GO" id="GO:0000105">
    <property type="term" value="P:L-histidine biosynthetic process"/>
    <property type="evidence" value="ECO:0007669"/>
    <property type="project" value="UniProtKB-UniRule"/>
</dbReference>
<dbReference type="EMBL" id="FWEV01000325">
    <property type="protein sequence ID" value="SLM32848.1"/>
    <property type="molecule type" value="Genomic_DNA"/>
</dbReference>
<dbReference type="InterPro" id="IPR020565">
    <property type="entry name" value="ImidazoleglycerP_deHydtase_CS"/>
</dbReference>
<dbReference type="EC" id="4.2.1.19" evidence="6 7"/>
<dbReference type="InterPro" id="IPR000807">
    <property type="entry name" value="ImidazoleglycerolP_deHydtase"/>
</dbReference>
<evidence type="ECO:0000256" key="6">
    <source>
        <dbReference type="HAMAP-Rule" id="MF_00076"/>
    </source>
</evidence>
<dbReference type="GO" id="GO:0005737">
    <property type="term" value="C:cytoplasm"/>
    <property type="evidence" value="ECO:0007669"/>
    <property type="project" value="UniProtKB-SubCell"/>
</dbReference>
<organism evidence="8">
    <name type="scientific">Desulfamplus magnetovallimortis</name>
    <dbReference type="NCBI Taxonomy" id="1246637"/>
    <lineage>
        <taxon>Bacteria</taxon>
        <taxon>Pseudomonadati</taxon>
        <taxon>Thermodesulfobacteriota</taxon>
        <taxon>Desulfobacteria</taxon>
        <taxon>Desulfobacterales</taxon>
        <taxon>Desulfobacteraceae</taxon>
        <taxon>Desulfamplus</taxon>
    </lineage>
</organism>
<evidence type="ECO:0000313" key="9">
    <source>
        <dbReference type="EMBL" id="SLM32848.1"/>
    </source>
</evidence>
<dbReference type="FunFam" id="3.30.230.40:FF:000001">
    <property type="entry name" value="Imidazoleglycerol-phosphate dehydratase HisB"/>
    <property type="match status" value="1"/>
</dbReference>
<reference evidence="8" key="2">
    <citation type="submission" date="2012-12" db="EMBL/GenBank/DDBJ databases">
        <title>Region harboring genes involved in magnetosome formation of Candidatus Desulfamplus magnetosmortis.</title>
        <authorList>
            <person name="Lefevre C.T."/>
            <person name="Bazylinski D.A."/>
        </authorList>
    </citation>
    <scope>NUCLEOTIDE SEQUENCE</scope>
    <source>
        <strain evidence="8">BW-1</strain>
    </source>
</reference>
<dbReference type="PROSITE" id="PS00955">
    <property type="entry name" value="IGP_DEHYDRATASE_2"/>
    <property type="match status" value="1"/>
</dbReference>
<evidence type="ECO:0000256" key="3">
    <source>
        <dbReference type="ARBA" id="ARBA00022605"/>
    </source>
</evidence>
<dbReference type="Pfam" id="PF00475">
    <property type="entry name" value="IGPD"/>
    <property type="match status" value="1"/>
</dbReference>
<dbReference type="EMBL" id="HF547348">
    <property type="protein sequence ID" value="CCO06797.1"/>
    <property type="molecule type" value="Genomic_DNA"/>
</dbReference>
<accession>L0R5J9</accession>
<keyword evidence="5 6" id="KW-0456">Lyase</keyword>
<evidence type="ECO:0000256" key="4">
    <source>
        <dbReference type="ARBA" id="ARBA00023102"/>
    </source>
</evidence>
<evidence type="ECO:0000256" key="5">
    <source>
        <dbReference type="ARBA" id="ARBA00023239"/>
    </source>
</evidence>
<evidence type="ECO:0000313" key="8">
    <source>
        <dbReference type="EMBL" id="CCO06797.1"/>
    </source>
</evidence>
<dbReference type="UniPathway" id="UPA00031">
    <property type="reaction ID" value="UER00011"/>
</dbReference>
<dbReference type="PANTHER" id="PTHR23133">
    <property type="entry name" value="IMIDAZOLEGLYCEROL-PHOSPHATE DEHYDRATASE HIS7"/>
    <property type="match status" value="1"/>
</dbReference>
<dbReference type="STRING" id="1246637.MTBBW1_80191"/>
<evidence type="ECO:0000256" key="2">
    <source>
        <dbReference type="ARBA" id="ARBA00016664"/>
    </source>
</evidence>
<evidence type="ECO:0000256" key="1">
    <source>
        <dbReference type="ARBA" id="ARBA00005047"/>
    </source>
</evidence>
<dbReference type="InterPro" id="IPR038494">
    <property type="entry name" value="IGPD_sf"/>
</dbReference>
<proteinExistence type="inferred from homology"/>
<dbReference type="GO" id="GO:0004424">
    <property type="term" value="F:imidazoleglycerol-phosphate dehydratase activity"/>
    <property type="evidence" value="ECO:0007669"/>
    <property type="project" value="UniProtKB-UniRule"/>
</dbReference>